<feature type="binding site" evidence="10">
    <location>
        <position position="77"/>
    </location>
    <ligand>
        <name>Na(+)</name>
        <dbReference type="ChEBI" id="CHEBI:29101"/>
        <note>structural</note>
    </ligand>
</feature>
<dbReference type="RefSeq" id="WP_141189563.1">
    <property type="nucleotide sequence ID" value="NZ_JBHUMR010000008.1"/>
</dbReference>
<proteinExistence type="inferred from homology"/>
<evidence type="ECO:0000256" key="1">
    <source>
        <dbReference type="ARBA" id="ARBA00004651"/>
    </source>
</evidence>
<accession>A0ABW5PPA5</accession>
<sequence length="136" mass="15444">MLYFIVGLGGVFGALTRYFFGISFTHVWQHSFPLPTLLINLIGCFLLSWLTTYLSRRKIFPRDVVIGIGTGYIGAFTTFSTFSVESISLLKTGYYSLSLVYILLSLLGGLFTSWLGYQLGERMMFNYTLKVKEDDE</sequence>
<evidence type="ECO:0000256" key="4">
    <source>
        <dbReference type="ARBA" id="ARBA00022989"/>
    </source>
</evidence>
<keyword evidence="2 10" id="KW-1003">Cell membrane</keyword>
<dbReference type="NCBIfam" id="TIGR00494">
    <property type="entry name" value="crcB"/>
    <property type="match status" value="1"/>
</dbReference>
<feature type="transmembrane region" description="Helical" evidence="10">
    <location>
        <begin position="64"/>
        <end position="82"/>
    </location>
</feature>
<keyword evidence="5 10" id="KW-0472">Membrane</keyword>
<comment type="similarity">
    <text evidence="7 10">Belongs to the fluoride channel Fluc/FEX (TC 1.A.43) family.</text>
</comment>
<keyword evidence="10" id="KW-0915">Sodium</keyword>
<comment type="caution">
    <text evidence="11">The sequence shown here is derived from an EMBL/GenBank/DDBJ whole genome shotgun (WGS) entry which is preliminary data.</text>
</comment>
<evidence type="ECO:0000313" key="11">
    <source>
        <dbReference type="EMBL" id="MFD2616695.1"/>
    </source>
</evidence>
<feature type="transmembrane region" description="Helical" evidence="10">
    <location>
        <begin position="94"/>
        <end position="117"/>
    </location>
</feature>
<evidence type="ECO:0000256" key="10">
    <source>
        <dbReference type="HAMAP-Rule" id="MF_00454"/>
    </source>
</evidence>
<comment type="function">
    <text evidence="9 10">Fluoride-specific ion channel. Important for reducing fluoride concentration in the cell, thus reducing its toxicity.</text>
</comment>
<dbReference type="PANTHER" id="PTHR28259">
    <property type="entry name" value="FLUORIDE EXPORT PROTEIN 1-RELATED"/>
    <property type="match status" value="1"/>
</dbReference>
<dbReference type="InterPro" id="IPR003691">
    <property type="entry name" value="FluC"/>
</dbReference>
<dbReference type="PANTHER" id="PTHR28259:SF1">
    <property type="entry name" value="FLUORIDE EXPORT PROTEIN 1-RELATED"/>
    <property type="match status" value="1"/>
</dbReference>
<keyword evidence="10" id="KW-0813">Transport</keyword>
<evidence type="ECO:0000256" key="6">
    <source>
        <dbReference type="ARBA" id="ARBA00023303"/>
    </source>
</evidence>
<evidence type="ECO:0000256" key="3">
    <source>
        <dbReference type="ARBA" id="ARBA00022692"/>
    </source>
</evidence>
<comment type="activity regulation">
    <text evidence="10">Na(+) is not transported, but it plays an essential structural role and its presence is essential for fluoride channel function.</text>
</comment>
<keyword evidence="6 10" id="KW-0407">Ion channel</keyword>
<feature type="transmembrane region" description="Helical" evidence="10">
    <location>
        <begin position="31"/>
        <end position="52"/>
    </location>
</feature>
<comment type="subcellular location">
    <subcellularLocation>
        <location evidence="1 10">Cell membrane</location>
        <topology evidence="1 10">Multi-pass membrane protein</topology>
    </subcellularLocation>
</comment>
<organism evidence="11 12">
    <name type="scientific">Terrilactibacillus laevilacticus</name>
    <dbReference type="NCBI Taxonomy" id="1380157"/>
    <lineage>
        <taxon>Bacteria</taxon>
        <taxon>Bacillati</taxon>
        <taxon>Bacillota</taxon>
        <taxon>Bacilli</taxon>
        <taxon>Bacillales</taxon>
        <taxon>Bacillaceae</taxon>
        <taxon>Terrilactibacillus</taxon>
    </lineage>
</organism>
<keyword evidence="10" id="KW-0406">Ion transport</keyword>
<dbReference type="Pfam" id="PF02537">
    <property type="entry name" value="CRCB"/>
    <property type="match status" value="1"/>
</dbReference>
<keyword evidence="4 10" id="KW-1133">Transmembrane helix</keyword>
<evidence type="ECO:0000256" key="7">
    <source>
        <dbReference type="ARBA" id="ARBA00035120"/>
    </source>
</evidence>
<comment type="catalytic activity">
    <reaction evidence="8">
        <text>fluoride(in) = fluoride(out)</text>
        <dbReference type="Rhea" id="RHEA:76159"/>
        <dbReference type="ChEBI" id="CHEBI:17051"/>
    </reaction>
    <physiologicalReaction direction="left-to-right" evidence="8">
        <dbReference type="Rhea" id="RHEA:76160"/>
    </physiologicalReaction>
</comment>
<dbReference type="EMBL" id="JBHUMR010000008">
    <property type="protein sequence ID" value="MFD2616695.1"/>
    <property type="molecule type" value="Genomic_DNA"/>
</dbReference>
<reference evidence="12" key="1">
    <citation type="journal article" date="2019" name="Int. J. Syst. Evol. Microbiol.">
        <title>The Global Catalogue of Microorganisms (GCM) 10K type strain sequencing project: providing services to taxonomists for standard genome sequencing and annotation.</title>
        <authorList>
            <consortium name="The Broad Institute Genomics Platform"/>
            <consortium name="The Broad Institute Genome Sequencing Center for Infectious Disease"/>
            <person name="Wu L."/>
            <person name="Ma J."/>
        </authorList>
    </citation>
    <scope>NUCLEOTIDE SEQUENCE [LARGE SCALE GENOMIC DNA]</scope>
    <source>
        <strain evidence="12">TISTR 2241</strain>
    </source>
</reference>
<protein>
    <recommendedName>
        <fullName evidence="10">Fluoride-specific ion channel FluC</fullName>
    </recommendedName>
</protein>
<feature type="binding site" evidence="10">
    <location>
        <position position="74"/>
    </location>
    <ligand>
        <name>Na(+)</name>
        <dbReference type="ChEBI" id="CHEBI:29101"/>
        <note>structural</note>
    </ligand>
</feature>
<dbReference type="HAMAP" id="MF_00454">
    <property type="entry name" value="FluC"/>
    <property type="match status" value="1"/>
</dbReference>
<name>A0ABW5PPA5_9BACI</name>
<gene>
    <name evidence="10 11" type="primary">crcB</name>
    <name evidence="10" type="synonym">fluC</name>
    <name evidence="11" type="ORF">ACFSTF_05150</name>
</gene>
<evidence type="ECO:0000256" key="2">
    <source>
        <dbReference type="ARBA" id="ARBA00022475"/>
    </source>
</evidence>
<evidence type="ECO:0000256" key="8">
    <source>
        <dbReference type="ARBA" id="ARBA00035585"/>
    </source>
</evidence>
<evidence type="ECO:0000313" key="12">
    <source>
        <dbReference type="Proteomes" id="UP001597458"/>
    </source>
</evidence>
<keyword evidence="3 10" id="KW-0812">Transmembrane</keyword>
<evidence type="ECO:0000256" key="5">
    <source>
        <dbReference type="ARBA" id="ARBA00023136"/>
    </source>
</evidence>
<dbReference type="Proteomes" id="UP001597458">
    <property type="component" value="Unassembled WGS sequence"/>
</dbReference>
<keyword evidence="10" id="KW-0479">Metal-binding</keyword>
<evidence type="ECO:0000256" key="9">
    <source>
        <dbReference type="ARBA" id="ARBA00049940"/>
    </source>
</evidence>
<keyword evidence="12" id="KW-1185">Reference proteome</keyword>